<dbReference type="HAMAP" id="MF_01114">
    <property type="entry name" value="RecX"/>
    <property type="match status" value="1"/>
</dbReference>
<dbReference type="InterPro" id="IPR053926">
    <property type="entry name" value="RecX_HTH_1st"/>
</dbReference>
<dbReference type="Pfam" id="PF21982">
    <property type="entry name" value="RecX_HTH1"/>
    <property type="match status" value="1"/>
</dbReference>
<organism evidence="8 9">
    <name type="scientific">Deinococcus yavapaiensis KR-236</name>
    <dbReference type="NCBI Taxonomy" id="694435"/>
    <lineage>
        <taxon>Bacteria</taxon>
        <taxon>Thermotogati</taxon>
        <taxon>Deinococcota</taxon>
        <taxon>Deinococci</taxon>
        <taxon>Deinococcales</taxon>
        <taxon>Deinococcaceae</taxon>
        <taxon>Deinococcus</taxon>
    </lineage>
</organism>
<evidence type="ECO:0000256" key="1">
    <source>
        <dbReference type="ARBA" id="ARBA00004496"/>
    </source>
</evidence>
<dbReference type="InterPro" id="IPR003783">
    <property type="entry name" value="Regulatory_RecX"/>
</dbReference>
<evidence type="ECO:0000259" key="7">
    <source>
        <dbReference type="Pfam" id="PF21982"/>
    </source>
</evidence>
<name>A0A318SDI5_9DEIO</name>
<evidence type="ECO:0000256" key="3">
    <source>
        <dbReference type="ARBA" id="ARBA00018111"/>
    </source>
</evidence>
<reference evidence="8 9" key="1">
    <citation type="submission" date="2018-06" db="EMBL/GenBank/DDBJ databases">
        <title>Genomic Encyclopedia of Type Strains, Phase IV (KMG-IV): sequencing the most valuable type-strain genomes for metagenomic binning, comparative biology and taxonomic classification.</title>
        <authorList>
            <person name="Goeker M."/>
        </authorList>
    </citation>
    <scope>NUCLEOTIDE SEQUENCE [LARGE SCALE GENOMIC DNA]</scope>
    <source>
        <strain evidence="8 9">DSM 18048</strain>
    </source>
</reference>
<evidence type="ECO:0000256" key="5">
    <source>
        <dbReference type="HAMAP-Rule" id="MF_01114"/>
    </source>
</evidence>
<feature type="domain" description="RecX second three-helical" evidence="6">
    <location>
        <begin position="48"/>
        <end position="82"/>
    </location>
</feature>
<protein>
    <recommendedName>
        <fullName evidence="3 5">Regulatory protein RecX</fullName>
    </recommendedName>
</protein>
<dbReference type="PANTHER" id="PTHR33602">
    <property type="entry name" value="REGULATORY PROTEIN RECX FAMILY PROTEIN"/>
    <property type="match status" value="1"/>
</dbReference>
<dbReference type="AlphaFoldDB" id="A0A318SDI5"/>
<dbReference type="InterPro" id="IPR053924">
    <property type="entry name" value="RecX_HTH_2nd"/>
</dbReference>
<comment type="similarity">
    <text evidence="2 5">Belongs to the RecX family.</text>
</comment>
<feature type="domain" description="RecX first three-helical" evidence="7">
    <location>
        <begin position="2"/>
        <end position="39"/>
    </location>
</feature>
<dbReference type="Proteomes" id="UP000248326">
    <property type="component" value="Unassembled WGS sequence"/>
</dbReference>
<evidence type="ECO:0000259" key="6">
    <source>
        <dbReference type="Pfam" id="PF02631"/>
    </source>
</evidence>
<evidence type="ECO:0000313" key="8">
    <source>
        <dbReference type="EMBL" id="PYE54931.1"/>
    </source>
</evidence>
<dbReference type="Pfam" id="PF02631">
    <property type="entry name" value="RecX_HTH2"/>
    <property type="match status" value="1"/>
</dbReference>
<evidence type="ECO:0000313" key="9">
    <source>
        <dbReference type="Proteomes" id="UP000248326"/>
    </source>
</evidence>
<proteinExistence type="inferred from homology"/>
<comment type="function">
    <text evidence="5">Modulates RecA activity.</text>
</comment>
<dbReference type="GO" id="GO:0005737">
    <property type="term" value="C:cytoplasm"/>
    <property type="evidence" value="ECO:0007669"/>
    <property type="project" value="UniProtKB-SubCell"/>
</dbReference>
<dbReference type="GO" id="GO:0006282">
    <property type="term" value="P:regulation of DNA repair"/>
    <property type="evidence" value="ECO:0007669"/>
    <property type="project" value="UniProtKB-UniRule"/>
</dbReference>
<gene>
    <name evidence="5" type="primary">recX</name>
    <name evidence="8" type="ORF">DES52_104204</name>
</gene>
<dbReference type="Gene3D" id="1.10.10.10">
    <property type="entry name" value="Winged helix-like DNA-binding domain superfamily/Winged helix DNA-binding domain"/>
    <property type="match status" value="2"/>
</dbReference>
<comment type="caution">
    <text evidence="8">The sequence shown here is derived from an EMBL/GenBank/DDBJ whole genome shotgun (WGS) entry which is preliminary data.</text>
</comment>
<comment type="subcellular location">
    <subcellularLocation>
        <location evidence="1 5">Cytoplasm</location>
    </subcellularLocation>
</comment>
<evidence type="ECO:0000256" key="4">
    <source>
        <dbReference type="ARBA" id="ARBA00022490"/>
    </source>
</evidence>
<keyword evidence="4 5" id="KW-0963">Cytoplasm</keyword>
<accession>A0A318SDI5</accession>
<evidence type="ECO:0000256" key="2">
    <source>
        <dbReference type="ARBA" id="ARBA00009695"/>
    </source>
</evidence>
<dbReference type="PANTHER" id="PTHR33602:SF1">
    <property type="entry name" value="REGULATORY PROTEIN RECX FAMILY PROTEIN"/>
    <property type="match status" value="1"/>
</dbReference>
<sequence length="150" mass="16816">MEYAFRALAARALTEHELLTRLAKRGASSDESRRVVDRLKELGYIDDEAVARGATTRRGVGKMRVKFDLARRGVDKNVIAEAVSARGDDEEREEAARLVERYRDKWLRAKDPRAKAFGFLARRGFAVSVIYEVIGNLHGSELADVAPDDP</sequence>
<keyword evidence="9" id="KW-1185">Reference proteome</keyword>
<dbReference type="EMBL" id="QJSX01000004">
    <property type="protein sequence ID" value="PYE54931.1"/>
    <property type="molecule type" value="Genomic_DNA"/>
</dbReference>
<dbReference type="InterPro" id="IPR036388">
    <property type="entry name" value="WH-like_DNA-bd_sf"/>
</dbReference>